<protein>
    <submittedName>
        <fullName evidence="1">DUF1661 domain-containing protein</fullName>
    </submittedName>
</protein>
<dbReference type="EMBL" id="CP116614">
    <property type="protein sequence ID" value="WCG03274.1"/>
    <property type="molecule type" value="Genomic_DNA"/>
</dbReference>
<evidence type="ECO:0000313" key="2">
    <source>
        <dbReference type="Proteomes" id="UP001179501"/>
    </source>
</evidence>
<accession>A0AAF0BAH5</accession>
<evidence type="ECO:0000313" key="1">
    <source>
        <dbReference type="EMBL" id="WCG03274.1"/>
    </source>
</evidence>
<name>A0AAF0BAH5_PORGN</name>
<gene>
    <name evidence="1" type="ORF">NY151_00585</name>
</gene>
<dbReference type="InterPro" id="IPR012456">
    <property type="entry name" value="DUF1661"/>
</dbReference>
<dbReference type="Proteomes" id="UP001179501">
    <property type="component" value="Chromosome"/>
</dbReference>
<proteinExistence type="predicted"/>
<sequence>MVREIKNSRATTKNFLFRFFRKHAPQSEHFRFVFYTPPSPLFYFQCGFRKIPRNDGCYISDFLANKHKKIRINYSF</sequence>
<organism evidence="1 2">
    <name type="scientific">Porphyromonas gingivalis</name>
    <name type="common">Bacteroides gingivalis</name>
    <dbReference type="NCBI Taxonomy" id="837"/>
    <lineage>
        <taxon>Bacteria</taxon>
        <taxon>Pseudomonadati</taxon>
        <taxon>Bacteroidota</taxon>
        <taxon>Bacteroidia</taxon>
        <taxon>Bacteroidales</taxon>
        <taxon>Porphyromonadaceae</taxon>
        <taxon>Porphyromonas</taxon>
    </lineage>
</organism>
<dbReference type="AlphaFoldDB" id="A0AAF0BAH5"/>
<dbReference type="Pfam" id="PF07877">
    <property type="entry name" value="DUF1661"/>
    <property type="match status" value="1"/>
</dbReference>
<reference evidence="1" key="1">
    <citation type="submission" date="2023-01" db="EMBL/GenBank/DDBJ databases">
        <title>Phages are important unrecognized players in the ecology of the oral pathogen Porphyromonas gingivalis.</title>
        <authorList>
            <person name="Matrishin C.B."/>
            <person name="Kauffman K.M."/>
        </authorList>
    </citation>
    <scope>NUCLEOTIDE SEQUENCE</scope>
    <source>
        <strain evidence="1">ATCC 49417</strain>
    </source>
</reference>
<dbReference type="RefSeq" id="WP_077070302.1">
    <property type="nucleotide sequence ID" value="NZ_BAABSK010000043.1"/>
</dbReference>